<protein>
    <submittedName>
        <fullName evidence="1">Uncharacterized protein</fullName>
    </submittedName>
</protein>
<dbReference type="AlphaFoldDB" id="A0A5N5P250"/>
<evidence type="ECO:0000313" key="1">
    <source>
        <dbReference type="EMBL" id="KAB5573860.1"/>
    </source>
</evidence>
<dbReference type="Proteomes" id="UP000326939">
    <property type="component" value="Chromosome 1"/>
</dbReference>
<sequence>MGGNTPLEGPLASMDPCMRIIHQSGLSWWLTLLSIQQKVKVVKWIGANWFGNQFFTSLNTASFHGLLCLAVCVGLWNGEFVGAKCNLEKKMLRACSSQTELECYFSL</sequence>
<name>A0A5N5P250_9ROSI</name>
<reference evidence="2" key="1">
    <citation type="journal article" date="2019" name="Gigascience">
        <title>De novo genome assembly of the endangered Acer yangbiense, a plant species with extremely small populations endemic to Yunnan Province, China.</title>
        <authorList>
            <person name="Yang J."/>
            <person name="Wariss H.M."/>
            <person name="Tao L."/>
            <person name="Zhang R."/>
            <person name="Yun Q."/>
            <person name="Hollingsworth P."/>
            <person name="Dao Z."/>
            <person name="Luo G."/>
            <person name="Guo H."/>
            <person name="Ma Y."/>
            <person name="Sun W."/>
        </authorList>
    </citation>
    <scope>NUCLEOTIDE SEQUENCE [LARGE SCALE GENOMIC DNA]</scope>
    <source>
        <strain evidence="2">cv. br00</strain>
    </source>
</reference>
<comment type="caution">
    <text evidence="1">The sequence shown here is derived from an EMBL/GenBank/DDBJ whole genome shotgun (WGS) entry which is preliminary data.</text>
</comment>
<proteinExistence type="predicted"/>
<organism evidence="1 2">
    <name type="scientific">Salix brachista</name>
    <dbReference type="NCBI Taxonomy" id="2182728"/>
    <lineage>
        <taxon>Eukaryota</taxon>
        <taxon>Viridiplantae</taxon>
        <taxon>Streptophyta</taxon>
        <taxon>Embryophyta</taxon>
        <taxon>Tracheophyta</taxon>
        <taxon>Spermatophyta</taxon>
        <taxon>Magnoliopsida</taxon>
        <taxon>eudicotyledons</taxon>
        <taxon>Gunneridae</taxon>
        <taxon>Pentapetalae</taxon>
        <taxon>rosids</taxon>
        <taxon>fabids</taxon>
        <taxon>Malpighiales</taxon>
        <taxon>Salicaceae</taxon>
        <taxon>Saliceae</taxon>
        <taxon>Salix</taxon>
    </lineage>
</organism>
<evidence type="ECO:0000313" key="2">
    <source>
        <dbReference type="Proteomes" id="UP000326939"/>
    </source>
</evidence>
<dbReference type="EMBL" id="VDCV01000001">
    <property type="protein sequence ID" value="KAB5573860.1"/>
    <property type="molecule type" value="Genomic_DNA"/>
</dbReference>
<keyword evidence="2" id="KW-1185">Reference proteome</keyword>
<accession>A0A5N5P250</accession>
<gene>
    <name evidence="1" type="ORF">DKX38_001054</name>
</gene>